<dbReference type="RefSeq" id="WP_374039571.1">
    <property type="nucleotide sequence ID" value="NZ_CP169083.1"/>
</dbReference>
<gene>
    <name evidence="2" type="ORF">ACFPIE_03180</name>
</gene>
<dbReference type="InterPro" id="IPR014914">
    <property type="entry name" value="RES_dom"/>
</dbReference>
<evidence type="ECO:0000313" key="2">
    <source>
        <dbReference type="EMBL" id="MFC5342901.1"/>
    </source>
</evidence>
<name>A0ABW0FNX8_9CAUL</name>
<keyword evidence="3" id="KW-1185">Reference proteome</keyword>
<organism evidence="2 3">
    <name type="scientific">Brevundimonas staleyi</name>
    <dbReference type="NCBI Taxonomy" id="74326"/>
    <lineage>
        <taxon>Bacteria</taxon>
        <taxon>Pseudomonadati</taxon>
        <taxon>Pseudomonadota</taxon>
        <taxon>Alphaproteobacteria</taxon>
        <taxon>Caulobacterales</taxon>
        <taxon>Caulobacteraceae</taxon>
        <taxon>Brevundimonas</taxon>
    </lineage>
</organism>
<protein>
    <submittedName>
        <fullName evidence="2">RES family NAD+ phosphorylase</fullName>
    </submittedName>
</protein>
<sequence>MTPKDVVRVTPLAHAATPLGMGYGETRFASPTQAFKVLYLGENLVTSLAEAVVRDRFQGKVGRVLDVAEVDKWAAVNVTATAPLALVDLRTTGALRLGVSTEAVKGKVQNQGRKLSQAVHDATDFDGFLYASRLTGAKCVCVFERAVRPLTATAVVPLVRHPGLLAALKALDVELEKP</sequence>
<comment type="caution">
    <text evidence="2">The sequence shown here is derived from an EMBL/GenBank/DDBJ whole genome shotgun (WGS) entry which is preliminary data.</text>
</comment>
<evidence type="ECO:0000313" key="3">
    <source>
        <dbReference type="Proteomes" id="UP001596152"/>
    </source>
</evidence>
<evidence type="ECO:0000259" key="1">
    <source>
        <dbReference type="Pfam" id="PF08808"/>
    </source>
</evidence>
<dbReference type="Proteomes" id="UP001596152">
    <property type="component" value="Unassembled WGS sequence"/>
</dbReference>
<dbReference type="Pfam" id="PF08808">
    <property type="entry name" value="RES"/>
    <property type="match status" value="1"/>
</dbReference>
<proteinExistence type="predicted"/>
<accession>A0ABW0FNX8</accession>
<reference evidence="3" key="1">
    <citation type="journal article" date="2019" name="Int. J. Syst. Evol. Microbiol.">
        <title>The Global Catalogue of Microorganisms (GCM) 10K type strain sequencing project: providing services to taxonomists for standard genome sequencing and annotation.</title>
        <authorList>
            <consortium name="The Broad Institute Genomics Platform"/>
            <consortium name="The Broad Institute Genome Sequencing Center for Infectious Disease"/>
            <person name="Wu L."/>
            <person name="Ma J."/>
        </authorList>
    </citation>
    <scope>NUCLEOTIDE SEQUENCE [LARGE SCALE GENOMIC DNA]</scope>
    <source>
        <strain evidence="3">JCM 12125</strain>
    </source>
</reference>
<dbReference type="EMBL" id="JBHSLF010000006">
    <property type="protein sequence ID" value="MFC5342901.1"/>
    <property type="molecule type" value="Genomic_DNA"/>
</dbReference>
<feature type="domain" description="RES" evidence="1">
    <location>
        <begin position="7"/>
        <end position="149"/>
    </location>
</feature>